<accession>A0A9E7CQW6</accession>
<accession>T0BVN9</accession>
<name>T0BVN9_ALIAG</name>
<gene>
    <name evidence="1" type="ORF">K1I37_18815</name>
</gene>
<dbReference type="SUPFAM" id="SSF50475">
    <property type="entry name" value="FMN-binding split barrel"/>
    <property type="match status" value="1"/>
</dbReference>
<sequence length="156" mass="17488">MFGNLRELPDSLLTFFSGDDLSQKQHDAMMLLTVTDDLWPHAAMVSVGEVVAVDSTHMRLAMWPSTSTTHNLEQRGQATLVLVHDAKAYYIRLRVEPLASNPNARHNLRRFAATIEGIREDVAKYADLTSGIRIELKDPASVLARWQDTIEDTLEG</sequence>
<keyword evidence="2" id="KW-1185">Reference proteome</keyword>
<proteinExistence type="predicted"/>
<dbReference type="AlphaFoldDB" id="T0BVN9"/>
<organism evidence="1 2">
    <name type="scientific">Alicyclobacillus acidoterrestris (strain ATCC 49025 / DSM 3922 / CIP 106132 / NCIMB 13137 / GD3B)</name>
    <dbReference type="NCBI Taxonomy" id="1356854"/>
    <lineage>
        <taxon>Bacteria</taxon>
        <taxon>Bacillati</taxon>
        <taxon>Bacillota</taxon>
        <taxon>Bacilli</taxon>
        <taxon>Bacillales</taxon>
        <taxon>Alicyclobacillaceae</taxon>
        <taxon>Alicyclobacillus</taxon>
    </lineage>
</organism>
<evidence type="ECO:0000313" key="2">
    <source>
        <dbReference type="Proteomes" id="UP000829401"/>
    </source>
</evidence>
<reference evidence="2" key="1">
    <citation type="journal article" date="2022" name="G3 (Bethesda)">
        <title>Unveiling the complete genome sequence of Alicyclobacillus acidoterrestris DSM 3922T, a taint-producing strain.</title>
        <authorList>
            <person name="Leonardo I.C."/>
            <person name="Barreto Crespo M.T."/>
            <person name="Gaspar F.B."/>
        </authorList>
    </citation>
    <scope>NUCLEOTIDE SEQUENCE [LARGE SCALE GENOMIC DNA]</scope>
    <source>
        <strain evidence="2">DSM 3922</strain>
    </source>
</reference>
<dbReference type="eggNOG" id="ENOG5032TVI">
    <property type="taxonomic scope" value="Bacteria"/>
</dbReference>
<protein>
    <submittedName>
        <fullName evidence="1">Pyridoxamine 5'-phosphate oxidase family protein</fullName>
    </submittedName>
</protein>
<dbReference type="KEGG" id="aaco:K1I37_18815"/>
<dbReference type="RefSeq" id="WP_021295974.1">
    <property type="nucleotide sequence ID" value="NZ_AURB01000113.1"/>
</dbReference>
<dbReference type="Gene3D" id="2.30.110.10">
    <property type="entry name" value="Electron Transport, Fmn-binding Protein, Chain A"/>
    <property type="match status" value="1"/>
</dbReference>
<evidence type="ECO:0000313" key="1">
    <source>
        <dbReference type="EMBL" id="UNO48684.1"/>
    </source>
</evidence>
<dbReference type="OrthoDB" id="6518717at2"/>
<dbReference type="Proteomes" id="UP000829401">
    <property type="component" value="Chromosome"/>
</dbReference>
<dbReference type="STRING" id="1356854.N007_04675"/>
<dbReference type="EMBL" id="CP080467">
    <property type="protein sequence ID" value="UNO48684.1"/>
    <property type="molecule type" value="Genomic_DNA"/>
</dbReference>
<dbReference type="InterPro" id="IPR012349">
    <property type="entry name" value="Split_barrel_FMN-bd"/>
</dbReference>